<reference evidence="2 3" key="1">
    <citation type="submission" date="2017-08" db="EMBL/GenBank/DDBJ databases">
        <title>Pleomorphomonas carboxidotrophicus sp. nov., a new mesophilic hydrogenogenic carboxidotroph.</title>
        <authorList>
            <person name="Esquivel-Elizondo S."/>
            <person name="Krajmalnik-Brown R."/>
            <person name="Maldonado J."/>
        </authorList>
    </citation>
    <scope>NUCLEOTIDE SEQUENCE [LARGE SCALE GENOMIC DNA]</scope>
    <source>
        <strain evidence="2 3">SVCO-16</strain>
    </source>
</reference>
<evidence type="ECO:0000259" key="1">
    <source>
        <dbReference type="Pfam" id="PF12728"/>
    </source>
</evidence>
<evidence type="ECO:0000313" key="3">
    <source>
        <dbReference type="Proteomes" id="UP000231070"/>
    </source>
</evidence>
<accession>A0A2G9X108</accession>
<keyword evidence="3" id="KW-1185">Reference proteome</keyword>
<feature type="domain" description="Helix-turn-helix" evidence="1">
    <location>
        <begin position="2"/>
        <end position="45"/>
    </location>
</feature>
<dbReference type="Pfam" id="PF12728">
    <property type="entry name" value="HTH_17"/>
    <property type="match status" value="1"/>
</dbReference>
<sequence>MSRAEAAAFCAISPSRFSQWVSEGRIPAALKGTNRWDREAIQRFLDLKSGLLNDNKMSASASAFAAWKNSKDKR</sequence>
<proteinExistence type="predicted"/>
<comment type="caution">
    <text evidence="2">The sequence shown here is derived from an EMBL/GenBank/DDBJ whole genome shotgun (WGS) entry which is preliminary data.</text>
</comment>
<protein>
    <recommendedName>
        <fullName evidence="1">Helix-turn-helix domain-containing protein</fullName>
    </recommendedName>
</protein>
<name>A0A2G9X108_9HYPH</name>
<dbReference type="Proteomes" id="UP000231070">
    <property type="component" value="Unassembled WGS sequence"/>
</dbReference>
<dbReference type="AlphaFoldDB" id="A0A2G9X108"/>
<dbReference type="InterPro" id="IPR041657">
    <property type="entry name" value="HTH_17"/>
</dbReference>
<dbReference type="EMBL" id="NQVN01000001">
    <property type="protein sequence ID" value="PIP00652.1"/>
    <property type="molecule type" value="Genomic_DNA"/>
</dbReference>
<organism evidence="2 3">
    <name type="scientific">Pleomorphomonas carboxyditropha</name>
    <dbReference type="NCBI Taxonomy" id="2023338"/>
    <lineage>
        <taxon>Bacteria</taxon>
        <taxon>Pseudomonadati</taxon>
        <taxon>Pseudomonadota</taxon>
        <taxon>Alphaproteobacteria</taxon>
        <taxon>Hyphomicrobiales</taxon>
        <taxon>Pleomorphomonadaceae</taxon>
        <taxon>Pleomorphomonas</taxon>
    </lineage>
</organism>
<gene>
    <name evidence="2" type="ORF">CJ014_00685</name>
</gene>
<evidence type="ECO:0000313" key="2">
    <source>
        <dbReference type="EMBL" id="PIP00652.1"/>
    </source>
</evidence>